<feature type="domain" description="C2H2-type" evidence="15">
    <location>
        <begin position="287"/>
        <end position="314"/>
    </location>
</feature>
<feature type="compositionally biased region" description="Low complexity" evidence="13">
    <location>
        <begin position="112"/>
        <end position="122"/>
    </location>
</feature>
<keyword evidence="4" id="KW-0479">Metal-binding</keyword>
<proteinExistence type="inferred from homology"/>
<dbReference type="SMART" id="SM00355">
    <property type="entry name" value="ZnF_C2H2"/>
    <property type="match status" value="6"/>
</dbReference>
<evidence type="ECO:0000256" key="2">
    <source>
        <dbReference type="ARBA" id="ARBA00004123"/>
    </source>
</evidence>
<evidence type="ECO:0000256" key="8">
    <source>
        <dbReference type="ARBA" id="ARBA00023015"/>
    </source>
</evidence>
<evidence type="ECO:0000256" key="7">
    <source>
        <dbReference type="ARBA" id="ARBA00022833"/>
    </source>
</evidence>
<feature type="region of interest" description="Disordered" evidence="13">
    <location>
        <begin position="100"/>
        <end position="122"/>
    </location>
</feature>
<feature type="domain" description="C2H2-type" evidence="15">
    <location>
        <begin position="343"/>
        <end position="365"/>
    </location>
</feature>
<keyword evidence="14" id="KW-0472">Membrane</keyword>
<comment type="similarity">
    <text evidence="3">Belongs to the krueppel C2H2-type zinc-finger protein family.</text>
</comment>
<dbReference type="AlphaFoldDB" id="A0A8C4R5J6"/>
<dbReference type="InterPro" id="IPR013087">
    <property type="entry name" value="Znf_C2H2_type"/>
</dbReference>
<reference evidence="16" key="2">
    <citation type="submission" date="2025-09" db="UniProtKB">
        <authorList>
            <consortium name="Ensembl"/>
        </authorList>
    </citation>
    <scope>IDENTIFICATION</scope>
</reference>
<keyword evidence="17" id="KW-1185">Reference proteome</keyword>
<dbReference type="PANTHER" id="PTHR24381:SF381">
    <property type="entry name" value="ZINC FINGER PROTEIN 41 HOMOLOG"/>
    <property type="match status" value="1"/>
</dbReference>
<dbReference type="Proteomes" id="UP000694388">
    <property type="component" value="Unplaced"/>
</dbReference>
<evidence type="ECO:0000256" key="13">
    <source>
        <dbReference type="SAM" id="MobiDB-lite"/>
    </source>
</evidence>
<feature type="domain" description="C2H2-type" evidence="15">
    <location>
        <begin position="206"/>
        <end position="233"/>
    </location>
</feature>
<feature type="transmembrane region" description="Helical" evidence="14">
    <location>
        <begin position="412"/>
        <end position="432"/>
    </location>
</feature>
<evidence type="ECO:0000256" key="9">
    <source>
        <dbReference type="ARBA" id="ARBA00023125"/>
    </source>
</evidence>
<keyword evidence="14" id="KW-0812">Transmembrane</keyword>
<evidence type="ECO:0000256" key="6">
    <source>
        <dbReference type="ARBA" id="ARBA00022771"/>
    </source>
</evidence>
<evidence type="ECO:0000256" key="1">
    <source>
        <dbReference type="ARBA" id="ARBA00003767"/>
    </source>
</evidence>
<dbReference type="FunFam" id="3.30.160.60:FF:000198">
    <property type="entry name" value="zinc finger protein 10 isoform X1"/>
    <property type="match status" value="1"/>
</dbReference>
<evidence type="ECO:0000313" key="17">
    <source>
        <dbReference type="Proteomes" id="UP000694388"/>
    </source>
</evidence>
<keyword evidence="7" id="KW-0862">Zinc</keyword>
<dbReference type="GeneTree" id="ENSGT01030000234576"/>
<dbReference type="GO" id="GO:0008270">
    <property type="term" value="F:zinc ion binding"/>
    <property type="evidence" value="ECO:0007669"/>
    <property type="project" value="UniProtKB-KW"/>
</dbReference>
<keyword evidence="8" id="KW-0805">Transcription regulation</keyword>
<keyword evidence="5" id="KW-0677">Repeat</keyword>
<dbReference type="FunFam" id="3.30.160.60:FF:002343">
    <property type="entry name" value="Zinc finger protein 33A"/>
    <property type="match status" value="1"/>
</dbReference>
<evidence type="ECO:0000256" key="12">
    <source>
        <dbReference type="PROSITE-ProRule" id="PRU00042"/>
    </source>
</evidence>
<feature type="domain" description="C2H2-type" evidence="15">
    <location>
        <begin position="315"/>
        <end position="342"/>
    </location>
</feature>
<dbReference type="PROSITE" id="PS00028">
    <property type="entry name" value="ZINC_FINGER_C2H2_1"/>
    <property type="match status" value="5"/>
</dbReference>
<keyword evidence="9" id="KW-0238">DNA-binding</keyword>
<organism evidence="16 17">
    <name type="scientific">Eptatretus burgeri</name>
    <name type="common">Inshore hagfish</name>
    <dbReference type="NCBI Taxonomy" id="7764"/>
    <lineage>
        <taxon>Eukaryota</taxon>
        <taxon>Metazoa</taxon>
        <taxon>Chordata</taxon>
        <taxon>Craniata</taxon>
        <taxon>Vertebrata</taxon>
        <taxon>Cyclostomata</taxon>
        <taxon>Myxini</taxon>
        <taxon>Myxiniformes</taxon>
        <taxon>Myxinidae</taxon>
        <taxon>Eptatretinae</taxon>
        <taxon>Eptatretus</taxon>
    </lineage>
</organism>
<evidence type="ECO:0000256" key="11">
    <source>
        <dbReference type="ARBA" id="ARBA00023242"/>
    </source>
</evidence>
<evidence type="ECO:0000256" key="3">
    <source>
        <dbReference type="ARBA" id="ARBA00006991"/>
    </source>
</evidence>
<dbReference type="GO" id="GO:0005634">
    <property type="term" value="C:nucleus"/>
    <property type="evidence" value="ECO:0007669"/>
    <property type="project" value="UniProtKB-SubCell"/>
</dbReference>
<feature type="domain" description="C2H2-type" evidence="15">
    <location>
        <begin position="234"/>
        <end position="261"/>
    </location>
</feature>
<keyword evidence="6 12" id="KW-0863">Zinc-finger</keyword>
<evidence type="ECO:0000313" key="16">
    <source>
        <dbReference type="Ensembl" id="ENSEBUP00000023937.1"/>
    </source>
</evidence>
<evidence type="ECO:0000259" key="15">
    <source>
        <dbReference type="PROSITE" id="PS50157"/>
    </source>
</evidence>
<comment type="subcellular location">
    <subcellularLocation>
        <location evidence="2">Nucleus</location>
    </subcellularLocation>
</comment>
<comment type="function">
    <text evidence="1">May be involved in transcriptional regulation.</text>
</comment>
<evidence type="ECO:0000256" key="14">
    <source>
        <dbReference type="SAM" id="Phobius"/>
    </source>
</evidence>
<dbReference type="Ensembl" id="ENSEBUT00000024512.1">
    <property type="protein sequence ID" value="ENSEBUP00000023937.1"/>
    <property type="gene ID" value="ENSEBUG00000014751.1"/>
</dbReference>
<dbReference type="PROSITE" id="PS50157">
    <property type="entry name" value="ZINC_FINGER_C2H2_2"/>
    <property type="match status" value="6"/>
</dbReference>
<dbReference type="Pfam" id="PF00096">
    <property type="entry name" value="zf-C2H2"/>
    <property type="match status" value="5"/>
</dbReference>
<dbReference type="InterPro" id="IPR036236">
    <property type="entry name" value="Znf_C2H2_sf"/>
</dbReference>
<reference evidence="16" key="1">
    <citation type="submission" date="2025-08" db="UniProtKB">
        <authorList>
            <consortium name="Ensembl"/>
        </authorList>
    </citation>
    <scope>IDENTIFICATION</scope>
</reference>
<name>A0A8C4R5J6_EPTBU</name>
<evidence type="ECO:0000256" key="4">
    <source>
        <dbReference type="ARBA" id="ARBA00022723"/>
    </source>
</evidence>
<sequence>MHPGKREMGRGSREMGRGSREKGKAGVMCHNPLTSCAGSVELASTVLMMVWCLDSSWSLLTFAYALPSPCALVIHSQHDLEVWFCQVYEVKRGSGIFSRRSQGTSVCCPSNPSHRPSSSDAPSDSLDYVIAAAAIAVTSGGLTPSGVNTRLNSDSGSSRTGGALSVNIVLSSSTPPPLLGCKEEAGSLGGDEEVQHVSATPKEKRYKCADCGKLFRQSTDLFRHQSLHTGERPFQCVQCGKAFALARDLTRHGRTHTLERPYSCQRCGKTFRLPEDHQRIHTDKKPFQCDTCGKAFLRSHELLSHQRVHTGERPYRCDKCGKNFRWSHSLVGHQRTHSADRAFACRHCGKAYKHRASLALHQKSHMMSGASASPIVHEIGAGTITAVSSLVPERSPSSGECSPEFVCSGEQILLICSFLFLSLCVVNISLVWPY</sequence>
<dbReference type="PANTHER" id="PTHR24381">
    <property type="entry name" value="ZINC FINGER PROTEIN"/>
    <property type="match status" value="1"/>
</dbReference>
<accession>A0A8C4R5J6</accession>
<protein>
    <recommendedName>
        <fullName evidence="15">C2H2-type domain-containing protein</fullName>
    </recommendedName>
</protein>
<dbReference type="Gene3D" id="3.30.160.60">
    <property type="entry name" value="Classic Zinc Finger"/>
    <property type="match status" value="6"/>
</dbReference>
<dbReference type="GO" id="GO:0000981">
    <property type="term" value="F:DNA-binding transcription factor activity, RNA polymerase II-specific"/>
    <property type="evidence" value="ECO:0007669"/>
    <property type="project" value="TreeGrafter"/>
</dbReference>
<keyword evidence="11" id="KW-0539">Nucleus</keyword>
<feature type="region of interest" description="Disordered" evidence="13">
    <location>
        <begin position="1"/>
        <end position="24"/>
    </location>
</feature>
<feature type="domain" description="C2H2-type" evidence="15">
    <location>
        <begin position="262"/>
        <end position="286"/>
    </location>
</feature>
<dbReference type="GO" id="GO:0000977">
    <property type="term" value="F:RNA polymerase II transcription regulatory region sequence-specific DNA binding"/>
    <property type="evidence" value="ECO:0007669"/>
    <property type="project" value="TreeGrafter"/>
</dbReference>
<keyword evidence="14" id="KW-1133">Transmembrane helix</keyword>
<dbReference type="FunFam" id="3.30.160.60:FF:002075">
    <property type="entry name" value="zinc finger protein 646"/>
    <property type="match status" value="1"/>
</dbReference>
<evidence type="ECO:0000256" key="10">
    <source>
        <dbReference type="ARBA" id="ARBA00023163"/>
    </source>
</evidence>
<dbReference type="SUPFAM" id="SSF57667">
    <property type="entry name" value="beta-beta-alpha zinc fingers"/>
    <property type="match status" value="3"/>
</dbReference>
<evidence type="ECO:0000256" key="5">
    <source>
        <dbReference type="ARBA" id="ARBA00022737"/>
    </source>
</evidence>
<dbReference type="FunFam" id="3.30.160.60:FF:000016">
    <property type="entry name" value="zinc finger protein 37 homolog"/>
    <property type="match status" value="1"/>
</dbReference>
<keyword evidence="10" id="KW-0804">Transcription</keyword>
<feature type="compositionally biased region" description="Polar residues" evidence="13">
    <location>
        <begin position="100"/>
        <end position="111"/>
    </location>
</feature>